<proteinExistence type="predicted"/>
<dbReference type="PROSITE" id="PS51257">
    <property type="entry name" value="PROKAR_LIPOPROTEIN"/>
    <property type="match status" value="1"/>
</dbReference>
<keyword evidence="2" id="KW-1185">Reference proteome</keyword>
<sequence length="149" mass="18005">MKQLVYFGILILFLSSCTERGRLERRADRIEGKWYFDRAFYKEDNALFRNNLMEDYRGDQIIFHEDGFAEYYDASLDAYFGGDWILTLHKYNYHDGSERIYTLDMEFYDYIHRDRFSIYSDAVKIGLNNLNLESYDDFGTYTFKLNKID</sequence>
<accession>A0AA51N7B6</accession>
<evidence type="ECO:0000313" key="2">
    <source>
        <dbReference type="Proteomes" id="UP001244443"/>
    </source>
</evidence>
<evidence type="ECO:0000313" key="1">
    <source>
        <dbReference type="EMBL" id="WMN07587.1"/>
    </source>
</evidence>
<organism evidence="1 2">
    <name type="scientific">Marivirga arenosa</name>
    <dbReference type="NCBI Taxonomy" id="3059076"/>
    <lineage>
        <taxon>Bacteria</taxon>
        <taxon>Pseudomonadati</taxon>
        <taxon>Bacteroidota</taxon>
        <taxon>Cytophagia</taxon>
        <taxon>Cytophagales</taxon>
        <taxon>Marivirgaceae</taxon>
        <taxon>Marivirga</taxon>
    </lineage>
</organism>
<dbReference type="AlphaFoldDB" id="A0AA51N7B6"/>
<dbReference type="EMBL" id="CP129970">
    <property type="protein sequence ID" value="WMN07587.1"/>
    <property type="molecule type" value="Genomic_DNA"/>
</dbReference>
<name>A0AA51N7B6_9BACT</name>
<gene>
    <name evidence="1" type="ORF">QYS48_29240</name>
</gene>
<dbReference type="RefSeq" id="WP_308357762.1">
    <property type="nucleotide sequence ID" value="NZ_CP129970.2"/>
</dbReference>
<reference evidence="1" key="1">
    <citation type="submission" date="2023-08" db="EMBL/GenBank/DDBJ databases">
        <title>Comparative genomics and taxonomic characterization of three novel marine species of genus Marivirga.</title>
        <authorList>
            <person name="Muhammad N."/>
            <person name="Kim S.-G."/>
        </authorList>
    </citation>
    <scope>NUCLEOTIDE SEQUENCE [LARGE SCALE GENOMIC DNA]</scope>
    <source>
        <strain evidence="1">ABR2-2</strain>
    </source>
</reference>
<evidence type="ECO:0008006" key="3">
    <source>
        <dbReference type="Google" id="ProtNLM"/>
    </source>
</evidence>
<dbReference type="Proteomes" id="UP001244443">
    <property type="component" value="Chromosome"/>
</dbReference>
<protein>
    <recommendedName>
        <fullName evidence="3">Lipocalin-like domain-containing protein</fullName>
    </recommendedName>
</protein>